<dbReference type="InterPro" id="IPR013099">
    <property type="entry name" value="K_chnl_dom"/>
</dbReference>
<dbReference type="EMBL" id="CCBQ010000046">
    <property type="protein sequence ID" value="CDO96061.1"/>
    <property type="molecule type" value="Genomic_DNA"/>
</dbReference>
<dbReference type="SUPFAM" id="SSF81324">
    <property type="entry name" value="Voltage-gated potassium channels"/>
    <property type="match status" value="2"/>
</dbReference>
<evidence type="ECO:0000256" key="2">
    <source>
        <dbReference type="ARBA" id="ARBA00022448"/>
    </source>
</evidence>
<evidence type="ECO:0000256" key="3">
    <source>
        <dbReference type="ARBA" id="ARBA00022692"/>
    </source>
</evidence>
<keyword evidence="3 9" id="KW-0812">Transmembrane</keyword>
<accession>A0A0A8LAE8</accession>
<feature type="transmembrane region" description="Helical" evidence="9">
    <location>
        <begin position="396"/>
        <end position="421"/>
    </location>
</feature>
<dbReference type="Gene3D" id="1.10.287.70">
    <property type="match status" value="3"/>
</dbReference>
<feature type="region of interest" description="Disordered" evidence="8">
    <location>
        <begin position="458"/>
        <end position="491"/>
    </location>
</feature>
<sequence>MQRSKSRKDSALAGKFNFKLPSRALLESVEFKPERLEILYTEPSSRWFVVWFAVSCYFPVLTACLGPLSNMISVACTVDHWRVNTNTGKEMEDPTPVKVLNIISLVSGIIANFILLLNFTGKLAYVKAQIICVTAWVIAQLTLTIALLICTIIYFDDGIDRSIGYWFAVITACLYFLCLALQLAHVTGYYKDKYPATFNLLDNERLLMKFTFLLSIWFLWGAAMFSQLLDQTFGASLYFCVISVLTIGLGDILPKNVASQITILIYSLAGVIIIGLVVVMISGTVKSSSGPIFFFHSVEIQRDEAYRRQLVNPNPEFTDSEAYDMIKSMRKHSSDLQRRNSIILIVTIFVLFVVLGALVLYFAESWNYFESFYFCLLTVLTIGYGVPSPISGCGRAFYVIWCLGAVPLMTVLISTVGDFIYDLSKDIDNNIPEFLTIKYLAQILQKLFRRLPNCFVSTDSSTESTNQNKDVESLPKDQESEDKQLGPVSQREEMTNKISFMSSSTTRIRGGTSLHDKCKSMPSLSRNVGKASRFSKIAKIKELLDDLQEIDLLSHQDRAFEFSYTQWVRYLRLKSKPEYPNQHLFWISEESPLRYPLRQSLYLTYKLTGMINDTLDSLLNEIEIEELMSHDEK</sequence>
<keyword evidence="4 9" id="KW-1133">Transmembrane helix</keyword>
<feature type="transmembrane region" description="Helical" evidence="9">
    <location>
        <begin position="48"/>
        <end position="68"/>
    </location>
</feature>
<dbReference type="PANTHER" id="PTHR11003:SF342">
    <property type="entry name" value="OUTWARD-RECTIFIER POTASSIUM CHANNEL TOK1"/>
    <property type="match status" value="1"/>
</dbReference>
<dbReference type="InterPro" id="IPR003280">
    <property type="entry name" value="2pore_dom_K_chnl"/>
</dbReference>
<keyword evidence="6 9" id="KW-0472">Membrane</keyword>
<feature type="transmembrane region" description="Helical" evidence="9">
    <location>
        <begin position="372"/>
        <end position="390"/>
    </location>
</feature>
<comment type="subcellular location">
    <subcellularLocation>
        <location evidence="1">Membrane</location>
        <topology evidence="1">Multi-pass membrane protein</topology>
    </subcellularLocation>
</comment>
<comment type="caution">
    <text evidence="11">The sequence shown here is derived from an EMBL/GenBank/DDBJ whole genome shotgun (WGS) entry which is preliminary data.</text>
</comment>
<gene>
    <name evidence="11" type="ORF">KLDO_g4281</name>
</gene>
<name>A0A0A8LAE8_9SACH</name>
<proteinExistence type="predicted"/>
<organism evidence="11 12">
    <name type="scientific">Kluyveromyces dobzhanskii CBS 2104</name>
    <dbReference type="NCBI Taxonomy" id="1427455"/>
    <lineage>
        <taxon>Eukaryota</taxon>
        <taxon>Fungi</taxon>
        <taxon>Dikarya</taxon>
        <taxon>Ascomycota</taxon>
        <taxon>Saccharomycotina</taxon>
        <taxon>Saccharomycetes</taxon>
        <taxon>Saccharomycetales</taxon>
        <taxon>Saccharomycetaceae</taxon>
        <taxon>Kluyveromyces</taxon>
    </lineage>
</organism>
<evidence type="ECO:0000256" key="7">
    <source>
        <dbReference type="ARBA" id="ARBA00023303"/>
    </source>
</evidence>
<dbReference type="PANTHER" id="PTHR11003">
    <property type="entry name" value="POTASSIUM CHANNEL, SUBFAMILY K"/>
    <property type="match status" value="1"/>
</dbReference>
<feature type="transmembrane region" description="Helical" evidence="9">
    <location>
        <begin position="99"/>
        <end position="119"/>
    </location>
</feature>
<evidence type="ECO:0000256" key="4">
    <source>
        <dbReference type="ARBA" id="ARBA00022989"/>
    </source>
</evidence>
<evidence type="ECO:0000256" key="5">
    <source>
        <dbReference type="ARBA" id="ARBA00023065"/>
    </source>
</evidence>
<keyword evidence="2" id="KW-0813">Transport</keyword>
<feature type="transmembrane region" description="Helical" evidence="9">
    <location>
        <begin position="131"/>
        <end position="154"/>
    </location>
</feature>
<feature type="transmembrane region" description="Helical" evidence="9">
    <location>
        <begin position="265"/>
        <end position="285"/>
    </location>
</feature>
<protein>
    <submittedName>
        <fullName evidence="11">WGS project CCBQ000000000 data, contig 00010</fullName>
    </submittedName>
</protein>
<evidence type="ECO:0000259" key="10">
    <source>
        <dbReference type="Pfam" id="PF07885"/>
    </source>
</evidence>
<evidence type="ECO:0000256" key="9">
    <source>
        <dbReference type="SAM" id="Phobius"/>
    </source>
</evidence>
<feature type="transmembrane region" description="Helical" evidence="9">
    <location>
        <begin position="235"/>
        <end position="253"/>
    </location>
</feature>
<feature type="domain" description="Potassium channel" evidence="10">
    <location>
        <begin position="349"/>
        <end position="420"/>
    </location>
</feature>
<feature type="compositionally biased region" description="Polar residues" evidence="8">
    <location>
        <begin position="458"/>
        <end position="468"/>
    </location>
</feature>
<dbReference type="AlphaFoldDB" id="A0A0A8LAE8"/>
<dbReference type="GO" id="GO:0015271">
    <property type="term" value="F:outward rectifier potassium channel activity"/>
    <property type="evidence" value="ECO:0007669"/>
    <property type="project" value="TreeGrafter"/>
</dbReference>
<keyword evidence="12" id="KW-1185">Reference proteome</keyword>
<keyword evidence="5" id="KW-0406">Ion transport</keyword>
<dbReference type="GO" id="GO:0022841">
    <property type="term" value="F:potassium ion leak channel activity"/>
    <property type="evidence" value="ECO:0007669"/>
    <property type="project" value="TreeGrafter"/>
</dbReference>
<dbReference type="Proteomes" id="UP000031516">
    <property type="component" value="Unassembled WGS sequence"/>
</dbReference>
<keyword evidence="7" id="KW-0407">Ion channel</keyword>
<reference evidence="11 12" key="1">
    <citation type="submission" date="2014-03" db="EMBL/GenBank/DDBJ databases">
        <title>The genome of Kluyveromyces dobzhanskii.</title>
        <authorList>
            <person name="Nystedt B."/>
            <person name="Astrom S."/>
        </authorList>
    </citation>
    <scope>NUCLEOTIDE SEQUENCE [LARGE SCALE GENOMIC DNA]</scope>
    <source>
        <strain evidence="11 12">CBS 2104</strain>
    </source>
</reference>
<dbReference type="GO" id="GO:0005886">
    <property type="term" value="C:plasma membrane"/>
    <property type="evidence" value="ECO:0007669"/>
    <property type="project" value="TreeGrafter"/>
</dbReference>
<evidence type="ECO:0000313" key="11">
    <source>
        <dbReference type="EMBL" id="CDO96061.1"/>
    </source>
</evidence>
<feature type="transmembrane region" description="Helical" evidence="9">
    <location>
        <begin position="166"/>
        <end position="190"/>
    </location>
</feature>
<dbReference type="OrthoDB" id="297496at2759"/>
<feature type="compositionally biased region" description="Basic and acidic residues" evidence="8">
    <location>
        <begin position="469"/>
        <end position="491"/>
    </location>
</feature>
<evidence type="ECO:0000256" key="6">
    <source>
        <dbReference type="ARBA" id="ARBA00023136"/>
    </source>
</evidence>
<evidence type="ECO:0000256" key="8">
    <source>
        <dbReference type="SAM" id="MobiDB-lite"/>
    </source>
</evidence>
<evidence type="ECO:0000313" key="12">
    <source>
        <dbReference type="Proteomes" id="UP000031516"/>
    </source>
</evidence>
<feature type="domain" description="Potassium channel" evidence="10">
    <location>
        <begin position="213"/>
        <end position="281"/>
    </location>
</feature>
<dbReference type="Pfam" id="PF07885">
    <property type="entry name" value="Ion_trans_2"/>
    <property type="match status" value="2"/>
</dbReference>
<feature type="transmembrane region" description="Helical" evidence="9">
    <location>
        <begin position="342"/>
        <end position="363"/>
    </location>
</feature>
<dbReference type="GO" id="GO:0030322">
    <property type="term" value="P:stabilization of membrane potential"/>
    <property type="evidence" value="ECO:0007669"/>
    <property type="project" value="TreeGrafter"/>
</dbReference>
<evidence type="ECO:0000256" key="1">
    <source>
        <dbReference type="ARBA" id="ARBA00004141"/>
    </source>
</evidence>
<feature type="transmembrane region" description="Helical" evidence="9">
    <location>
        <begin position="210"/>
        <end position="229"/>
    </location>
</feature>